<sequence>MRVLVIEDEERLAASLKRGLEAAGYAVDVAHDGRIGLWMAGEHAYSAIILDIMLPGLNGYRVCARLRTDGVDTPILMLTAKNGEYDEAEALDTGADDYLAKPFSYVVLEARLRALLRRGGQRVRTQLRLGDLWLDPAARNCGRGDQRIALTAKEFAVLECLARRPGEVVPKIDIVDDVWDVSYDGDINIVEVYVSALRRKIDAPFQRAAIETVRGGGYRLAADGG</sequence>
<evidence type="ECO:0000313" key="7">
    <source>
        <dbReference type="Proteomes" id="UP001614394"/>
    </source>
</evidence>
<dbReference type="InterPro" id="IPR036388">
    <property type="entry name" value="WH-like_DNA-bd_sf"/>
</dbReference>
<feature type="domain" description="OmpR/PhoB-type" evidence="5">
    <location>
        <begin position="124"/>
        <end position="222"/>
    </location>
</feature>
<dbReference type="CDD" id="cd19935">
    <property type="entry name" value="REC_OmpR_CusR-like"/>
    <property type="match status" value="1"/>
</dbReference>
<dbReference type="PROSITE" id="PS50110">
    <property type="entry name" value="RESPONSE_REGULATORY"/>
    <property type="match status" value="1"/>
</dbReference>
<feature type="DNA-binding region" description="OmpR/PhoB-type" evidence="3">
    <location>
        <begin position="124"/>
        <end position="222"/>
    </location>
</feature>
<organism evidence="6 7">
    <name type="scientific">Streptomyces fildesensis</name>
    <dbReference type="NCBI Taxonomy" id="375757"/>
    <lineage>
        <taxon>Bacteria</taxon>
        <taxon>Bacillati</taxon>
        <taxon>Actinomycetota</taxon>
        <taxon>Actinomycetes</taxon>
        <taxon>Kitasatosporales</taxon>
        <taxon>Streptomycetaceae</taxon>
        <taxon>Streptomyces</taxon>
    </lineage>
</organism>
<proteinExistence type="predicted"/>
<evidence type="ECO:0000259" key="5">
    <source>
        <dbReference type="PROSITE" id="PS51755"/>
    </source>
</evidence>
<keyword evidence="2" id="KW-0597">Phosphoprotein</keyword>
<evidence type="ECO:0000256" key="3">
    <source>
        <dbReference type="PROSITE-ProRule" id="PRU01091"/>
    </source>
</evidence>
<comment type="caution">
    <text evidence="6">The sequence shown here is derived from an EMBL/GenBank/DDBJ whole genome shotgun (WGS) entry which is preliminary data.</text>
</comment>
<protein>
    <submittedName>
        <fullName evidence="6">Response regulator transcription factor</fullName>
    </submittedName>
</protein>
<dbReference type="Pfam" id="PF00486">
    <property type="entry name" value="Trans_reg_C"/>
    <property type="match status" value="1"/>
</dbReference>
<dbReference type="InterPro" id="IPR039420">
    <property type="entry name" value="WalR-like"/>
</dbReference>
<dbReference type="Gene3D" id="1.10.10.10">
    <property type="entry name" value="Winged helix-like DNA-binding domain superfamily/Winged helix DNA-binding domain"/>
    <property type="match status" value="1"/>
</dbReference>
<dbReference type="RefSeq" id="WP_399652079.1">
    <property type="nucleotide sequence ID" value="NZ_JBITYG010000006.1"/>
</dbReference>
<dbReference type="InterPro" id="IPR001789">
    <property type="entry name" value="Sig_transdc_resp-reg_receiver"/>
</dbReference>
<dbReference type="SMART" id="SM00448">
    <property type="entry name" value="REC"/>
    <property type="match status" value="1"/>
</dbReference>
<feature type="modified residue" description="4-aspartylphosphate" evidence="2">
    <location>
        <position position="51"/>
    </location>
</feature>
<dbReference type="PROSITE" id="PS51755">
    <property type="entry name" value="OMPR_PHOB"/>
    <property type="match status" value="1"/>
</dbReference>
<gene>
    <name evidence="6" type="ORF">ACIGXA_22470</name>
</gene>
<keyword evidence="1 3" id="KW-0238">DNA-binding</keyword>
<dbReference type="Gene3D" id="3.40.50.2300">
    <property type="match status" value="1"/>
</dbReference>
<dbReference type="SMART" id="SM00862">
    <property type="entry name" value="Trans_reg_C"/>
    <property type="match status" value="1"/>
</dbReference>
<evidence type="ECO:0000256" key="1">
    <source>
        <dbReference type="ARBA" id="ARBA00023125"/>
    </source>
</evidence>
<reference evidence="6 7" key="1">
    <citation type="submission" date="2024-10" db="EMBL/GenBank/DDBJ databases">
        <title>The Natural Products Discovery Center: Release of the First 8490 Sequenced Strains for Exploring Actinobacteria Biosynthetic Diversity.</title>
        <authorList>
            <person name="Kalkreuter E."/>
            <person name="Kautsar S.A."/>
            <person name="Yang D."/>
            <person name="Bader C.D."/>
            <person name="Teijaro C.N."/>
            <person name="Fluegel L."/>
            <person name="Davis C.M."/>
            <person name="Simpson J.R."/>
            <person name="Lauterbach L."/>
            <person name="Steele A.D."/>
            <person name="Gui C."/>
            <person name="Meng S."/>
            <person name="Li G."/>
            <person name="Viehrig K."/>
            <person name="Ye F."/>
            <person name="Su P."/>
            <person name="Kiefer A.F."/>
            <person name="Nichols A."/>
            <person name="Cepeda A.J."/>
            <person name="Yan W."/>
            <person name="Fan B."/>
            <person name="Jiang Y."/>
            <person name="Adhikari A."/>
            <person name="Zheng C.-J."/>
            <person name="Schuster L."/>
            <person name="Cowan T.M."/>
            <person name="Smanski M.J."/>
            <person name="Chevrette M.G."/>
            <person name="De Carvalho L.P.S."/>
            <person name="Shen B."/>
        </authorList>
    </citation>
    <scope>NUCLEOTIDE SEQUENCE [LARGE SCALE GENOMIC DNA]</scope>
    <source>
        <strain evidence="6 7">NPDC053399</strain>
    </source>
</reference>
<evidence type="ECO:0000313" key="6">
    <source>
        <dbReference type="EMBL" id="MFI9103288.1"/>
    </source>
</evidence>
<dbReference type="SUPFAM" id="SSF46894">
    <property type="entry name" value="C-terminal effector domain of the bipartite response regulators"/>
    <property type="match status" value="1"/>
</dbReference>
<dbReference type="PANTHER" id="PTHR48111:SF36">
    <property type="entry name" value="TRANSCRIPTIONAL REGULATORY PROTEIN CUTR"/>
    <property type="match status" value="1"/>
</dbReference>
<dbReference type="CDD" id="cd00383">
    <property type="entry name" value="trans_reg_C"/>
    <property type="match status" value="1"/>
</dbReference>
<accession>A0ABW8CA47</accession>
<dbReference type="SUPFAM" id="SSF52172">
    <property type="entry name" value="CheY-like"/>
    <property type="match status" value="1"/>
</dbReference>
<dbReference type="PANTHER" id="PTHR48111">
    <property type="entry name" value="REGULATOR OF RPOS"/>
    <property type="match status" value="1"/>
</dbReference>
<dbReference type="InterPro" id="IPR011006">
    <property type="entry name" value="CheY-like_superfamily"/>
</dbReference>
<evidence type="ECO:0000259" key="4">
    <source>
        <dbReference type="PROSITE" id="PS50110"/>
    </source>
</evidence>
<feature type="domain" description="Response regulatory" evidence="4">
    <location>
        <begin position="2"/>
        <end position="116"/>
    </location>
</feature>
<dbReference type="Pfam" id="PF00072">
    <property type="entry name" value="Response_reg"/>
    <property type="match status" value="1"/>
</dbReference>
<dbReference type="InterPro" id="IPR001867">
    <property type="entry name" value="OmpR/PhoB-type_DNA-bd"/>
</dbReference>
<evidence type="ECO:0000256" key="2">
    <source>
        <dbReference type="PROSITE-ProRule" id="PRU00169"/>
    </source>
</evidence>
<dbReference type="EMBL" id="JBITYG010000006">
    <property type="protein sequence ID" value="MFI9103288.1"/>
    <property type="molecule type" value="Genomic_DNA"/>
</dbReference>
<keyword evidence="7" id="KW-1185">Reference proteome</keyword>
<dbReference type="InterPro" id="IPR016032">
    <property type="entry name" value="Sig_transdc_resp-reg_C-effctor"/>
</dbReference>
<dbReference type="Proteomes" id="UP001614394">
    <property type="component" value="Unassembled WGS sequence"/>
</dbReference>
<name>A0ABW8CA47_9ACTN</name>